<evidence type="ECO:0000256" key="6">
    <source>
        <dbReference type="RuleBase" id="RU003345"/>
    </source>
</evidence>
<evidence type="ECO:0000259" key="7">
    <source>
        <dbReference type="Pfam" id="PF00171"/>
    </source>
</evidence>
<dbReference type="InterPro" id="IPR016163">
    <property type="entry name" value="Ald_DH_C"/>
</dbReference>
<dbReference type="Proteomes" id="UP000800041">
    <property type="component" value="Unassembled WGS sequence"/>
</dbReference>
<dbReference type="FunFam" id="3.40.309.10:FF:000024">
    <property type="entry name" value="Betaine aldehyde dehydrogenase"/>
    <property type="match status" value="1"/>
</dbReference>
<reference evidence="8" key="1">
    <citation type="journal article" date="2020" name="Stud. Mycol.">
        <title>101 Dothideomycetes genomes: a test case for predicting lifestyles and emergence of pathogens.</title>
        <authorList>
            <person name="Haridas S."/>
            <person name="Albert R."/>
            <person name="Binder M."/>
            <person name="Bloem J."/>
            <person name="Labutti K."/>
            <person name="Salamov A."/>
            <person name="Andreopoulos B."/>
            <person name="Baker S."/>
            <person name="Barry K."/>
            <person name="Bills G."/>
            <person name="Bluhm B."/>
            <person name="Cannon C."/>
            <person name="Castanera R."/>
            <person name="Culley D."/>
            <person name="Daum C."/>
            <person name="Ezra D."/>
            <person name="Gonzalez J."/>
            <person name="Henrissat B."/>
            <person name="Kuo A."/>
            <person name="Liang C."/>
            <person name="Lipzen A."/>
            <person name="Lutzoni F."/>
            <person name="Magnuson J."/>
            <person name="Mondo S."/>
            <person name="Nolan M."/>
            <person name="Ohm R."/>
            <person name="Pangilinan J."/>
            <person name="Park H.-J."/>
            <person name="Ramirez L."/>
            <person name="Alfaro M."/>
            <person name="Sun H."/>
            <person name="Tritt A."/>
            <person name="Yoshinaga Y."/>
            <person name="Zwiers L.-H."/>
            <person name="Turgeon B."/>
            <person name="Goodwin S."/>
            <person name="Spatafora J."/>
            <person name="Crous P."/>
            <person name="Grigoriev I."/>
        </authorList>
    </citation>
    <scope>NUCLEOTIDE SEQUENCE</scope>
    <source>
        <strain evidence="8">CBS 113979</strain>
    </source>
</reference>
<dbReference type="InterPro" id="IPR029510">
    <property type="entry name" value="Ald_DH_CS_GLU"/>
</dbReference>
<dbReference type="InterPro" id="IPR016160">
    <property type="entry name" value="Ald_DH_CS_CYS"/>
</dbReference>
<keyword evidence="2 6" id="KW-0560">Oxidoreductase</keyword>
<protein>
    <recommendedName>
        <fullName evidence="3">aldehyde dehydrogenase (NAD(+))</fullName>
        <ecNumber evidence="3">1.2.1.3</ecNumber>
    </recommendedName>
</protein>
<name>A0A6G1HEC4_9PEZI</name>
<dbReference type="CDD" id="cd07098">
    <property type="entry name" value="ALDH_F15-22"/>
    <property type="match status" value="1"/>
</dbReference>
<dbReference type="PROSITE" id="PS00070">
    <property type="entry name" value="ALDEHYDE_DEHYDR_CYS"/>
    <property type="match status" value="1"/>
</dbReference>
<feature type="domain" description="Aldehyde dehydrogenase" evidence="7">
    <location>
        <begin position="67"/>
        <end position="536"/>
    </location>
</feature>
<dbReference type="Gene3D" id="3.40.309.10">
    <property type="entry name" value="Aldehyde Dehydrogenase, Chain A, domain 2"/>
    <property type="match status" value="1"/>
</dbReference>
<dbReference type="Gene3D" id="3.40.605.10">
    <property type="entry name" value="Aldehyde Dehydrogenase, Chain A, domain 1"/>
    <property type="match status" value="1"/>
</dbReference>
<evidence type="ECO:0000256" key="2">
    <source>
        <dbReference type="ARBA" id="ARBA00023002"/>
    </source>
</evidence>
<feature type="active site" evidence="5">
    <location>
        <position position="304"/>
    </location>
</feature>
<dbReference type="GO" id="GO:0004029">
    <property type="term" value="F:aldehyde dehydrogenase (NAD+) activity"/>
    <property type="evidence" value="ECO:0007669"/>
    <property type="project" value="UniProtKB-EC"/>
</dbReference>
<evidence type="ECO:0000313" key="8">
    <source>
        <dbReference type="EMBL" id="KAF1991571.1"/>
    </source>
</evidence>
<dbReference type="AlphaFoldDB" id="A0A6G1HEC4"/>
<evidence type="ECO:0000256" key="5">
    <source>
        <dbReference type="PROSITE-ProRule" id="PRU10007"/>
    </source>
</evidence>
<dbReference type="PANTHER" id="PTHR11699">
    <property type="entry name" value="ALDEHYDE DEHYDROGENASE-RELATED"/>
    <property type="match status" value="1"/>
</dbReference>
<sequence>MDVLEQLEDLSLYITLAVGALTLFLLIKSSLPDPEAAVNYTVPVPEQCRPEWKGEILEEPSIKLPKSSAIQCYCPANGRLLGLVNPATPDGIDRAVSRAQQAQKEWAKTTFSQRRRVLKTLLKFLLENQDTIATASCLDSGKTRVDACFGEILVTAEKLKWTIDHGERPLRPSSRPTNFLMFYKKNEVVYEPLGVVSAAVSWNYPFHNLFGPVISALFSGNAIVLKPSEQTAWSSAYFTSIARGALTACGHNAQLIQTTVCWPSVAPHLTSHPGISHLTFIGSRPVAHLVAASAAKALTPTVIELGGKDAAIILDDIGSDLSRVTQILLRGVFQAAGQNCIGIERIICLPTIYPKIVSELHSRIKSFRSGSILDSATPIDVGASISAANFSTLESLIADAVSRGATLLAGGKRLLHPDHPKGHYFQPTLLIDVTPSMPIAQTELFAPIAVVMKAESVAQAIEIANSTPYALGASVFGKRLADLECVAREVHAGMVAINDFAAYYAVQLPFGGVKGSGYGRFAGEEGLRGLCNMKAICRDRWPGVMKTAIPGPLGLPVKDQRAAEEMGKGVVEVGYGESLGRRFKGVRRMIGM</sequence>
<dbReference type="SUPFAM" id="SSF53720">
    <property type="entry name" value="ALDH-like"/>
    <property type="match status" value="1"/>
</dbReference>
<dbReference type="OrthoDB" id="310895at2759"/>
<keyword evidence="9" id="KW-1185">Reference proteome</keyword>
<dbReference type="InterPro" id="IPR015590">
    <property type="entry name" value="Aldehyde_DH_dom"/>
</dbReference>
<evidence type="ECO:0000256" key="1">
    <source>
        <dbReference type="ARBA" id="ARBA00009986"/>
    </source>
</evidence>
<organism evidence="8 9">
    <name type="scientific">Aulographum hederae CBS 113979</name>
    <dbReference type="NCBI Taxonomy" id="1176131"/>
    <lineage>
        <taxon>Eukaryota</taxon>
        <taxon>Fungi</taxon>
        <taxon>Dikarya</taxon>
        <taxon>Ascomycota</taxon>
        <taxon>Pezizomycotina</taxon>
        <taxon>Dothideomycetes</taxon>
        <taxon>Pleosporomycetidae</taxon>
        <taxon>Aulographales</taxon>
        <taxon>Aulographaceae</taxon>
    </lineage>
</organism>
<dbReference type="PROSITE" id="PS00687">
    <property type="entry name" value="ALDEHYDE_DEHYDR_GLU"/>
    <property type="match status" value="1"/>
</dbReference>
<evidence type="ECO:0000256" key="4">
    <source>
        <dbReference type="ARBA" id="ARBA00049194"/>
    </source>
</evidence>
<evidence type="ECO:0000313" key="9">
    <source>
        <dbReference type="Proteomes" id="UP000800041"/>
    </source>
</evidence>
<proteinExistence type="inferred from homology"/>
<evidence type="ECO:0000256" key="3">
    <source>
        <dbReference type="ARBA" id="ARBA00024226"/>
    </source>
</evidence>
<dbReference type="Pfam" id="PF00171">
    <property type="entry name" value="Aldedh"/>
    <property type="match status" value="1"/>
</dbReference>
<dbReference type="EMBL" id="ML977139">
    <property type="protein sequence ID" value="KAF1991571.1"/>
    <property type="molecule type" value="Genomic_DNA"/>
</dbReference>
<dbReference type="InterPro" id="IPR016162">
    <property type="entry name" value="Ald_DH_N"/>
</dbReference>
<gene>
    <name evidence="8" type="ORF">K402DRAFT_388971</name>
</gene>
<dbReference type="InterPro" id="IPR016161">
    <property type="entry name" value="Ald_DH/histidinol_DH"/>
</dbReference>
<comment type="similarity">
    <text evidence="1 6">Belongs to the aldehyde dehydrogenase family.</text>
</comment>
<comment type="catalytic activity">
    <reaction evidence="4">
        <text>an aldehyde + NAD(+) + H2O = a carboxylate + NADH + 2 H(+)</text>
        <dbReference type="Rhea" id="RHEA:16185"/>
        <dbReference type="ChEBI" id="CHEBI:15377"/>
        <dbReference type="ChEBI" id="CHEBI:15378"/>
        <dbReference type="ChEBI" id="CHEBI:17478"/>
        <dbReference type="ChEBI" id="CHEBI:29067"/>
        <dbReference type="ChEBI" id="CHEBI:57540"/>
        <dbReference type="ChEBI" id="CHEBI:57945"/>
        <dbReference type="EC" id="1.2.1.3"/>
    </reaction>
</comment>
<dbReference type="EC" id="1.2.1.3" evidence="3"/>
<accession>A0A6G1HEC4</accession>